<dbReference type="Pfam" id="PF13884">
    <property type="entry name" value="Peptidase_S74"/>
    <property type="match status" value="1"/>
</dbReference>
<dbReference type="EMBL" id="CP025096">
    <property type="protein sequence ID" value="AUD04884.1"/>
    <property type="molecule type" value="Genomic_DNA"/>
</dbReference>
<dbReference type="Proteomes" id="UP000232883">
    <property type="component" value="Chromosome"/>
</dbReference>
<gene>
    <name evidence="2" type="ORF">CWM47_25390</name>
</gene>
<accession>A0A2K8Z4Z1</accession>
<dbReference type="AlphaFoldDB" id="A0A2K8Z4Z1"/>
<feature type="domain" description="Peptidase S74" evidence="1">
    <location>
        <begin position="231"/>
        <end position="333"/>
    </location>
</feature>
<evidence type="ECO:0000259" key="1">
    <source>
        <dbReference type="PROSITE" id="PS51688"/>
    </source>
</evidence>
<dbReference type="KEGG" id="spir:CWM47_25390"/>
<dbReference type="PROSITE" id="PS51688">
    <property type="entry name" value="ICA"/>
    <property type="match status" value="1"/>
</dbReference>
<dbReference type="InterPro" id="IPR030392">
    <property type="entry name" value="S74_ICA"/>
</dbReference>
<name>A0A2K8Z4Z1_9BACT</name>
<dbReference type="OrthoDB" id="1223455at2"/>
<sequence>MAQQSRADLKLKFSDGKRPSGSEFADLLDSFINPQDDSLRKDAGGNFIITLGDGQSNKAGTLRFTAGKVQFFDGAAWQDVGAGSSGGFQPVGGTQNIAYSNGNVGINTAAAQPTARLEVALAVGEQAKIGSVSLGNSAAPLNGFVQVSHVNRANATDFALRQGPQGNVNLNAPANQKLILSKGGNVSRLSVIENGSVIVAADTDISGTGAEFQVNGKAFKNDGSPNWTVPSDARLKKDIRPFQDGLEKLLQINPVHFKYNGLAQTPNNHEQVGILGQEMAQVLPYTVSTASAQLQPNDAPIDMLTFDPNALVYVLINAVKELAGKVQSLEKELSGK</sequence>
<keyword evidence="3" id="KW-1185">Reference proteome</keyword>
<evidence type="ECO:0000313" key="3">
    <source>
        <dbReference type="Proteomes" id="UP000232883"/>
    </source>
</evidence>
<organism evidence="2 3">
    <name type="scientific">Spirosoma pollinicola</name>
    <dbReference type="NCBI Taxonomy" id="2057025"/>
    <lineage>
        <taxon>Bacteria</taxon>
        <taxon>Pseudomonadati</taxon>
        <taxon>Bacteroidota</taxon>
        <taxon>Cytophagia</taxon>
        <taxon>Cytophagales</taxon>
        <taxon>Cytophagaceae</taxon>
        <taxon>Spirosoma</taxon>
    </lineage>
</organism>
<reference evidence="2 3" key="1">
    <citation type="submission" date="2017-11" db="EMBL/GenBank/DDBJ databases">
        <title>Taxonomic description and genome sequences of Spirosoma HA7 sp. nov., isolated from pollen microhabitat of Corylus avellana.</title>
        <authorList>
            <person name="Ambika Manirajan B."/>
            <person name="Suarez C."/>
            <person name="Ratering S."/>
            <person name="Geissler-Plaum R."/>
            <person name="Cardinale M."/>
            <person name="Sylvia S."/>
        </authorList>
    </citation>
    <scope>NUCLEOTIDE SEQUENCE [LARGE SCALE GENOMIC DNA]</scope>
    <source>
        <strain evidence="2 3">HA7</strain>
    </source>
</reference>
<evidence type="ECO:0000313" key="2">
    <source>
        <dbReference type="EMBL" id="AUD04884.1"/>
    </source>
</evidence>
<proteinExistence type="predicted"/>
<protein>
    <recommendedName>
        <fullName evidence="1">Peptidase S74 domain-containing protein</fullName>
    </recommendedName>
</protein>
<dbReference type="RefSeq" id="WP_100991149.1">
    <property type="nucleotide sequence ID" value="NZ_CP025096.1"/>
</dbReference>